<dbReference type="InterPro" id="IPR024787">
    <property type="entry name" value="EcsC"/>
</dbReference>
<dbReference type="Pfam" id="PF12787">
    <property type="entry name" value="EcsC"/>
    <property type="match status" value="1"/>
</dbReference>
<accession>A0A366X6X9</accession>
<dbReference type="RefSeq" id="WP_113821735.1">
    <property type="nucleotide sequence ID" value="NZ_QOCE01000005.1"/>
</dbReference>
<name>A0A366X6X9_9RHOB</name>
<dbReference type="PANTHER" id="PTHR41260:SF1">
    <property type="entry name" value="PROTEIN ECSC"/>
    <property type="match status" value="1"/>
</dbReference>
<evidence type="ECO:0000313" key="2">
    <source>
        <dbReference type="Proteomes" id="UP000252706"/>
    </source>
</evidence>
<proteinExistence type="predicted"/>
<organism evidence="1 2">
    <name type="scientific">Phaeobacter gallaeciensis</name>
    <dbReference type="NCBI Taxonomy" id="60890"/>
    <lineage>
        <taxon>Bacteria</taxon>
        <taxon>Pseudomonadati</taxon>
        <taxon>Pseudomonadota</taxon>
        <taxon>Alphaproteobacteria</taxon>
        <taxon>Rhodobacterales</taxon>
        <taxon>Roseobacteraceae</taxon>
        <taxon>Phaeobacter</taxon>
    </lineage>
</organism>
<protein>
    <submittedName>
        <fullName evidence="1">Protein EcsC</fullName>
    </submittedName>
</protein>
<evidence type="ECO:0000313" key="1">
    <source>
        <dbReference type="EMBL" id="RBW61475.1"/>
    </source>
</evidence>
<gene>
    <name evidence="1" type="ORF">DS909_01810</name>
</gene>
<sequence>MTDIALIAPIDTEAELDRIAAHYQAAGGAGVKLLNLLGGKVEGILEKLPEPVRDGLGDTTERALFLAMQAAQHSRTAVPDQKEWVNTAVTTAMGAAGGFGGLPAALVELPATTAVLMRAIQGVAANHGFDPDAENVQFDCVRVFSAAGPLAMDDGADLSFLSLRLTLTGSAMQSLITAVAPKLAFVLGQKLALQTVPVLGAVAGASVNYTYTKYYQQIAHVHFGMRRLAIDADLSNEDLVMRLEERMQRHIRTKSS</sequence>
<dbReference type="AlphaFoldDB" id="A0A366X6X9"/>
<dbReference type="EMBL" id="QOCE01000005">
    <property type="protein sequence ID" value="RBW61475.1"/>
    <property type="molecule type" value="Genomic_DNA"/>
</dbReference>
<dbReference type="OrthoDB" id="7569638at2"/>
<comment type="caution">
    <text evidence="1">The sequence shown here is derived from an EMBL/GenBank/DDBJ whole genome shotgun (WGS) entry which is preliminary data.</text>
</comment>
<dbReference type="Proteomes" id="UP000252706">
    <property type="component" value="Unassembled WGS sequence"/>
</dbReference>
<reference evidence="1 2" key="1">
    <citation type="submission" date="2018-07" db="EMBL/GenBank/DDBJ databases">
        <title>Modular assembly of carbohydrate-degrading microbial communities in the ocean.</title>
        <authorList>
            <person name="Enke T.N."/>
            <person name="Datta M.S."/>
            <person name="Schwartzman J.A."/>
            <person name="Cermak N."/>
            <person name="Schmitz D.A."/>
            <person name="Barrere J."/>
            <person name="Cordero O.X."/>
        </authorList>
    </citation>
    <scope>NUCLEOTIDE SEQUENCE [LARGE SCALE GENOMIC DNA]</scope>
    <source>
        <strain evidence="1 2">C3M10</strain>
    </source>
</reference>
<dbReference type="PANTHER" id="PTHR41260">
    <property type="entry name" value="PROTEIN ECSC"/>
    <property type="match status" value="1"/>
</dbReference>